<evidence type="ECO:0000313" key="7">
    <source>
        <dbReference type="Proteomes" id="UP000670947"/>
    </source>
</evidence>
<evidence type="ECO:0000259" key="5">
    <source>
        <dbReference type="Pfam" id="PF04085"/>
    </source>
</evidence>
<proteinExistence type="inferred from homology"/>
<organism evidence="6 7">
    <name type="scientific">Paenibacillus artemisiicola</name>
    <dbReference type="NCBI Taxonomy" id="1172618"/>
    <lineage>
        <taxon>Bacteria</taxon>
        <taxon>Bacillati</taxon>
        <taxon>Bacillota</taxon>
        <taxon>Bacilli</taxon>
        <taxon>Bacillales</taxon>
        <taxon>Paenibacillaceae</taxon>
        <taxon>Paenibacillus</taxon>
    </lineage>
</organism>
<keyword evidence="7" id="KW-1185">Reference proteome</keyword>
<evidence type="ECO:0000313" key="6">
    <source>
        <dbReference type="EMBL" id="MBO7744336.1"/>
    </source>
</evidence>
<keyword evidence="3" id="KW-0133">Cell shape</keyword>
<protein>
    <recommendedName>
        <fullName evidence="2">Cell shape-determining protein MreC</fullName>
    </recommendedName>
    <alternativeName>
        <fullName evidence="4">Cell shape protein MreC</fullName>
    </alternativeName>
</protein>
<dbReference type="Gene3D" id="2.40.10.340">
    <property type="entry name" value="Rod shape-determining protein MreC, domain 1"/>
    <property type="match status" value="1"/>
</dbReference>
<accession>A0ABS3W7P4</accession>
<dbReference type="EMBL" id="JAGGDJ010000004">
    <property type="protein sequence ID" value="MBO7744336.1"/>
    <property type="molecule type" value="Genomic_DNA"/>
</dbReference>
<name>A0ABS3W7P4_9BACL</name>
<comment type="similarity">
    <text evidence="1">Belongs to the MreC family.</text>
</comment>
<gene>
    <name evidence="6" type="ORF">I8J29_09030</name>
</gene>
<dbReference type="InterPro" id="IPR042175">
    <property type="entry name" value="Cell/Rod_MreC_2"/>
</dbReference>
<evidence type="ECO:0000256" key="2">
    <source>
        <dbReference type="ARBA" id="ARBA00013855"/>
    </source>
</evidence>
<dbReference type="InterPro" id="IPR042177">
    <property type="entry name" value="Cell/Rod_1"/>
</dbReference>
<dbReference type="RefSeq" id="WP_208847287.1">
    <property type="nucleotide sequence ID" value="NZ_JAGGDJ010000004.1"/>
</dbReference>
<dbReference type="Proteomes" id="UP000670947">
    <property type="component" value="Unassembled WGS sequence"/>
</dbReference>
<dbReference type="InterPro" id="IPR007221">
    <property type="entry name" value="MreC"/>
</dbReference>
<dbReference type="PANTHER" id="PTHR34138:SF1">
    <property type="entry name" value="CELL SHAPE-DETERMINING PROTEIN MREC"/>
    <property type="match status" value="1"/>
</dbReference>
<sequence length="243" mass="25863">MASLIGVVGAALVGAAYRAELMAYVANTHQGLSALYATYQENKQLKKIANQAGIRAIRMWQTETDIAELNKAKAAKKQLPATYAYKVARIADAGADTIQLDLGSLDGVKQNDAVLSLDQYFVGMVTAVEKHSATVGLLNTESYMTNKGIAIRATNKASTFGIAEYDANAERLAIKKIPPDALIKKGDVIETLGGDTSRYRPGLKIGTVAGIEVSPMGLSSEATLEIPEFPTSHDVFVFIIAGP</sequence>
<dbReference type="InterPro" id="IPR055342">
    <property type="entry name" value="MreC_beta-barrel_core"/>
</dbReference>
<dbReference type="PANTHER" id="PTHR34138">
    <property type="entry name" value="CELL SHAPE-DETERMINING PROTEIN MREC"/>
    <property type="match status" value="1"/>
</dbReference>
<dbReference type="Pfam" id="PF04085">
    <property type="entry name" value="MreC"/>
    <property type="match status" value="1"/>
</dbReference>
<evidence type="ECO:0000256" key="3">
    <source>
        <dbReference type="ARBA" id="ARBA00022960"/>
    </source>
</evidence>
<dbReference type="Gene3D" id="2.40.10.350">
    <property type="entry name" value="Rod shape-determining protein MreC, domain 2"/>
    <property type="match status" value="1"/>
</dbReference>
<feature type="domain" description="Rod shape-determining protein MreC beta-barrel core" evidence="5">
    <location>
        <begin position="89"/>
        <end position="226"/>
    </location>
</feature>
<evidence type="ECO:0000256" key="4">
    <source>
        <dbReference type="ARBA" id="ARBA00032089"/>
    </source>
</evidence>
<evidence type="ECO:0000256" key="1">
    <source>
        <dbReference type="ARBA" id="ARBA00009369"/>
    </source>
</evidence>
<comment type="caution">
    <text evidence="6">The sequence shown here is derived from an EMBL/GenBank/DDBJ whole genome shotgun (WGS) entry which is preliminary data.</text>
</comment>
<reference evidence="6 7" key="1">
    <citation type="submission" date="2021-03" db="EMBL/GenBank/DDBJ databases">
        <title>Paenibacillus artemisicola MWE-103 whole genome sequence.</title>
        <authorList>
            <person name="Ham Y.J."/>
        </authorList>
    </citation>
    <scope>NUCLEOTIDE SEQUENCE [LARGE SCALE GENOMIC DNA]</scope>
    <source>
        <strain evidence="6 7">MWE-103</strain>
    </source>
</reference>